<reference evidence="4 5" key="1">
    <citation type="submission" date="2020-08" db="EMBL/GenBank/DDBJ databases">
        <title>Genome public.</title>
        <authorList>
            <person name="Liu C."/>
            <person name="Sun Q."/>
        </authorList>
    </citation>
    <scope>NUCLEOTIDE SEQUENCE [LARGE SCALE GENOMIC DNA]</scope>
    <source>
        <strain evidence="4 5">NSJ-46</strain>
    </source>
</reference>
<keyword evidence="2 4" id="KW-0418">Kinase</keyword>
<keyword evidence="1" id="KW-0808">Transferase</keyword>
<keyword evidence="5" id="KW-1185">Reference proteome</keyword>
<name>A0ABR7N8N2_9FIRM</name>
<organism evidence="4 5">
    <name type="scientific">Jingyaoa shaoxingensis</name>
    <dbReference type="NCBI Taxonomy" id="2763671"/>
    <lineage>
        <taxon>Bacteria</taxon>
        <taxon>Bacillati</taxon>
        <taxon>Bacillota</taxon>
        <taxon>Clostridia</taxon>
        <taxon>Lachnospirales</taxon>
        <taxon>Lachnospiraceae</taxon>
        <taxon>Jingyaoa</taxon>
    </lineage>
</organism>
<evidence type="ECO:0000313" key="5">
    <source>
        <dbReference type="Proteomes" id="UP000657421"/>
    </source>
</evidence>
<dbReference type="GO" id="GO:0016301">
    <property type="term" value="F:kinase activity"/>
    <property type="evidence" value="ECO:0007669"/>
    <property type="project" value="UniProtKB-KW"/>
</dbReference>
<feature type="domain" description="DhaL" evidence="3">
    <location>
        <begin position="6"/>
        <end position="204"/>
    </location>
</feature>
<dbReference type="EMBL" id="JACRSZ010000005">
    <property type="protein sequence ID" value="MBC8572754.1"/>
    <property type="molecule type" value="Genomic_DNA"/>
</dbReference>
<evidence type="ECO:0000259" key="3">
    <source>
        <dbReference type="PROSITE" id="PS51480"/>
    </source>
</evidence>
<dbReference type="Gene3D" id="1.25.40.340">
    <property type="match status" value="1"/>
</dbReference>
<dbReference type="InterPro" id="IPR036117">
    <property type="entry name" value="DhaL_dom_sf"/>
</dbReference>
<dbReference type="InterPro" id="IPR004007">
    <property type="entry name" value="DhaL_dom"/>
</dbReference>
<dbReference type="InterPro" id="IPR050861">
    <property type="entry name" value="Dihydroxyacetone_Kinase"/>
</dbReference>
<evidence type="ECO:0000256" key="2">
    <source>
        <dbReference type="ARBA" id="ARBA00022777"/>
    </source>
</evidence>
<dbReference type="SUPFAM" id="SSF101473">
    <property type="entry name" value="DhaL-like"/>
    <property type="match status" value="1"/>
</dbReference>
<proteinExistence type="predicted"/>
<protein>
    <submittedName>
        <fullName evidence="4">Dihydroxyacetone kinase subunit L</fullName>
    </submittedName>
</protein>
<dbReference type="RefSeq" id="WP_249307783.1">
    <property type="nucleotide sequence ID" value="NZ_JACRSZ010000005.1"/>
</dbReference>
<dbReference type="PROSITE" id="PS51480">
    <property type="entry name" value="DHAL"/>
    <property type="match status" value="1"/>
</dbReference>
<comment type="caution">
    <text evidence="4">The sequence shown here is derived from an EMBL/GenBank/DDBJ whole genome shotgun (WGS) entry which is preliminary data.</text>
</comment>
<dbReference type="PANTHER" id="PTHR28629:SF4">
    <property type="entry name" value="TRIOKINASE_FMN CYCLASE"/>
    <property type="match status" value="1"/>
</dbReference>
<dbReference type="PANTHER" id="PTHR28629">
    <property type="entry name" value="TRIOKINASE/FMN CYCLASE"/>
    <property type="match status" value="1"/>
</dbReference>
<dbReference type="Pfam" id="PF02734">
    <property type="entry name" value="Dak2"/>
    <property type="match status" value="1"/>
</dbReference>
<sequence length="206" mass="21929">MSWDALQTKKFINTIADIMTENKDLLISLDSKVGDGDLGLTMSDGFQAASEAIKDKDELDVGKLFYYAGKAMAAKVPSTMGTLMANGMMTAGKQLKGRMELDNDGICSIMECWQEGVTKMGKAKEGEKTFLDGIAPAVRAMKEMSNQDTKVMAAEGAKAAKQGAENTVGMLAVHGRAAIRGEESRKLLDPGAVVASLIVEALDKSL</sequence>
<dbReference type="Proteomes" id="UP000657421">
    <property type="component" value="Unassembled WGS sequence"/>
</dbReference>
<evidence type="ECO:0000256" key="1">
    <source>
        <dbReference type="ARBA" id="ARBA00022679"/>
    </source>
</evidence>
<accession>A0ABR7N8N2</accession>
<evidence type="ECO:0000313" key="4">
    <source>
        <dbReference type="EMBL" id="MBC8572754.1"/>
    </source>
</evidence>
<dbReference type="SMART" id="SM01120">
    <property type="entry name" value="Dak2"/>
    <property type="match status" value="1"/>
</dbReference>
<gene>
    <name evidence="4" type="ORF">H8716_06595</name>
</gene>